<dbReference type="AlphaFoldDB" id="A0A432LZG6"/>
<comment type="caution">
    <text evidence="2">The sequence shown here is derived from an EMBL/GenBank/DDBJ whole genome shotgun (WGS) entry which is preliminary data.</text>
</comment>
<gene>
    <name evidence="2" type="ORF">EKH80_22965</name>
</gene>
<name>A0A432LZG6_9GAMM</name>
<keyword evidence="3" id="KW-1185">Reference proteome</keyword>
<dbReference type="OrthoDB" id="8926597at2"/>
<organism evidence="2 3">
    <name type="scientific">Dyella choica</name>
    <dbReference type="NCBI Taxonomy" id="1927959"/>
    <lineage>
        <taxon>Bacteria</taxon>
        <taxon>Pseudomonadati</taxon>
        <taxon>Pseudomonadota</taxon>
        <taxon>Gammaproteobacteria</taxon>
        <taxon>Lysobacterales</taxon>
        <taxon>Rhodanobacteraceae</taxon>
        <taxon>Dyella</taxon>
    </lineage>
</organism>
<dbReference type="Proteomes" id="UP000274358">
    <property type="component" value="Unassembled WGS sequence"/>
</dbReference>
<evidence type="ECO:0000259" key="1">
    <source>
        <dbReference type="Pfam" id="PF21880"/>
    </source>
</evidence>
<protein>
    <recommendedName>
        <fullName evidence="1">DUF6916 domain-containing protein</fullName>
    </recommendedName>
</protein>
<accession>A0A432LZG6</accession>
<evidence type="ECO:0000313" key="2">
    <source>
        <dbReference type="EMBL" id="RUL69088.1"/>
    </source>
</evidence>
<dbReference type="InterPro" id="IPR054209">
    <property type="entry name" value="DUF6916"/>
</dbReference>
<reference evidence="2 3" key="1">
    <citation type="submission" date="2018-12" db="EMBL/GenBank/DDBJ databases">
        <title>Dyella dinghuensis sp. nov. DHOA06 and Dyella choica sp. nov. 4M-K27, isolated from forest soil.</title>
        <authorList>
            <person name="Qiu L.-H."/>
            <person name="Gao Z.-H."/>
        </authorList>
    </citation>
    <scope>NUCLEOTIDE SEQUENCE [LARGE SCALE GENOMIC DNA]</scope>
    <source>
        <strain evidence="2 3">4M-K27</strain>
    </source>
</reference>
<proteinExistence type="predicted"/>
<feature type="domain" description="DUF6916" evidence="1">
    <location>
        <begin position="4"/>
        <end position="96"/>
    </location>
</feature>
<evidence type="ECO:0000313" key="3">
    <source>
        <dbReference type="Proteomes" id="UP000274358"/>
    </source>
</evidence>
<dbReference type="EMBL" id="RYYV01000039">
    <property type="protein sequence ID" value="RUL69088.1"/>
    <property type="molecule type" value="Genomic_DNA"/>
</dbReference>
<dbReference type="RefSeq" id="WP_126687138.1">
    <property type="nucleotide sequence ID" value="NZ_RYYV01000039.1"/>
</dbReference>
<dbReference type="Pfam" id="PF21880">
    <property type="entry name" value="DUF6916"/>
    <property type="match status" value="1"/>
</dbReference>
<sequence>MRFLSAEDFAPHLNETFHVDVGESRTPFLLVEIKPMPVRMLPGMVRAPFSLVFHNSAAIVFPQKIYQMRHDSLGEFGIFLVPVARNRDGFLYQAVFN</sequence>